<dbReference type="AlphaFoldDB" id="S9Q8C6"/>
<dbReference type="InterPro" id="IPR036259">
    <property type="entry name" value="MFS_trans_sf"/>
</dbReference>
<name>S9Q8C6_9RHOB</name>
<feature type="transmembrane region" description="Helical" evidence="5">
    <location>
        <begin position="98"/>
        <end position="116"/>
    </location>
</feature>
<dbReference type="InterPro" id="IPR051788">
    <property type="entry name" value="MFS_Transporter"/>
</dbReference>
<feature type="transmembrane region" description="Helical" evidence="5">
    <location>
        <begin position="193"/>
        <end position="216"/>
    </location>
</feature>
<evidence type="ECO:0000313" key="7">
    <source>
        <dbReference type="EMBL" id="EPX76277.1"/>
    </source>
</evidence>
<accession>S9Q8C6</accession>
<feature type="transmembrane region" description="Helical" evidence="5">
    <location>
        <begin position="163"/>
        <end position="181"/>
    </location>
</feature>
<dbReference type="Gene3D" id="1.20.1250.20">
    <property type="entry name" value="MFS general substrate transporter like domains"/>
    <property type="match status" value="2"/>
</dbReference>
<keyword evidence="4 5" id="KW-0472">Membrane</keyword>
<keyword evidence="3 5" id="KW-1133">Transmembrane helix</keyword>
<dbReference type="HOGENOM" id="CLU_035309_0_1_5"/>
<dbReference type="PANTHER" id="PTHR23514">
    <property type="entry name" value="BYPASS OF STOP CODON PROTEIN 6"/>
    <property type="match status" value="1"/>
</dbReference>
<feature type="transmembrane region" description="Helical" evidence="5">
    <location>
        <begin position="268"/>
        <end position="287"/>
    </location>
</feature>
<feature type="domain" description="Major facilitator superfamily (MFS) profile" evidence="6">
    <location>
        <begin position="201"/>
        <end position="384"/>
    </location>
</feature>
<feature type="transmembrane region" description="Helical" evidence="5">
    <location>
        <begin position="352"/>
        <end position="378"/>
    </location>
</feature>
<evidence type="ECO:0000256" key="1">
    <source>
        <dbReference type="ARBA" id="ARBA00004141"/>
    </source>
</evidence>
<dbReference type="RefSeq" id="WP_020041934.1">
    <property type="nucleotide sequence ID" value="NZ_KE557284.1"/>
</dbReference>
<comment type="caution">
    <text evidence="7">The sequence shown here is derived from an EMBL/GenBank/DDBJ whole genome shotgun (WGS) entry which is preliminary data.</text>
</comment>
<evidence type="ECO:0000256" key="3">
    <source>
        <dbReference type="ARBA" id="ARBA00022989"/>
    </source>
</evidence>
<feature type="transmembrane region" description="Helical" evidence="5">
    <location>
        <begin position="293"/>
        <end position="315"/>
    </location>
</feature>
<keyword evidence="2 5" id="KW-0812">Transmembrane</keyword>
<protein>
    <submittedName>
        <fullName evidence="7">Major facilitator superfamily MFS_1</fullName>
    </submittedName>
</protein>
<proteinExistence type="predicted"/>
<feature type="transmembrane region" description="Helical" evidence="5">
    <location>
        <begin position="74"/>
        <end position="92"/>
    </location>
</feature>
<reference evidence="8" key="1">
    <citation type="journal article" date="2014" name="Stand. Genomic Sci.">
        <title>Genome sequence of the exopolysaccharide-producing Salipiger mucosus type strain (DSM 16094(T)), a moderately halophilic member of the Roseobacter clade.</title>
        <authorList>
            <person name="Riedel T."/>
            <person name="Spring S."/>
            <person name="Fiebig A."/>
            <person name="Petersen J."/>
            <person name="Kyrpides N.C."/>
            <person name="Goker M."/>
            <person name="Klenk H.P."/>
        </authorList>
    </citation>
    <scope>NUCLEOTIDE SEQUENCE [LARGE SCALE GENOMIC DNA]</scope>
    <source>
        <strain evidence="8">DSM 16094</strain>
    </source>
</reference>
<comment type="subcellular location">
    <subcellularLocation>
        <location evidence="1">Membrane</location>
        <topology evidence="1">Multi-pass membrane protein</topology>
    </subcellularLocation>
</comment>
<dbReference type="InterPro" id="IPR011701">
    <property type="entry name" value="MFS"/>
</dbReference>
<dbReference type="Proteomes" id="UP000015347">
    <property type="component" value="Unassembled WGS sequence"/>
</dbReference>
<feature type="transmembrane region" description="Helical" evidence="5">
    <location>
        <begin position="137"/>
        <end position="157"/>
    </location>
</feature>
<feature type="transmembrane region" description="Helical" evidence="5">
    <location>
        <begin position="12"/>
        <end position="31"/>
    </location>
</feature>
<dbReference type="EMBL" id="APVH01000056">
    <property type="protein sequence ID" value="EPX76277.1"/>
    <property type="molecule type" value="Genomic_DNA"/>
</dbReference>
<dbReference type="GO" id="GO:0016020">
    <property type="term" value="C:membrane"/>
    <property type="evidence" value="ECO:0007669"/>
    <property type="project" value="UniProtKB-SubCell"/>
</dbReference>
<feature type="transmembrane region" description="Helical" evidence="5">
    <location>
        <begin position="43"/>
        <end position="62"/>
    </location>
</feature>
<feature type="transmembrane region" description="Helical" evidence="5">
    <location>
        <begin position="327"/>
        <end position="346"/>
    </location>
</feature>
<gene>
    <name evidence="7" type="ORF">Salmuc_01263</name>
</gene>
<evidence type="ECO:0000256" key="2">
    <source>
        <dbReference type="ARBA" id="ARBA00022692"/>
    </source>
</evidence>
<evidence type="ECO:0000313" key="8">
    <source>
        <dbReference type="Proteomes" id="UP000015347"/>
    </source>
</evidence>
<dbReference type="OrthoDB" id="5526080at2"/>
<feature type="transmembrane region" description="Helical" evidence="5">
    <location>
        <begin position="236"/>
        <end position="256"/>
    </location>
</feature>
<organism evidence="7 8">
    <name type="scientific">Salipiger mucosus DSM 16094</name>
    <dbReference type="NCBI Taxonomy" id="1123237"/>
    <lineage>
        <taxon>Bacteria</taxon>
        <taxon>Pseudomonadati</taxon>
        <taxon>Pseudomonadota</taxon>
        <taxon>Alphaproteobacteria</taxon>
        <taxon>Rhodobacterales</taxon>
        <taxon>Roseobacteraceae</taxon>
        <taxon>Salipiger</taxon>
    </lineage>
</organism>
<dbReference type="eggNOG" id="COG2814">
    <property type="taxonomic scope" value="Bacteria"/>
</dbReference>
<sequence length="384" mass="38453">MDLLRDLRLSRAPASAFAAMGLFWGGFAALVPDLKPQAGLSDAGFGLAMLLSTFGALAAMWLAPALDARVGRRLLPVLTALMAGAFLLPGMATAPLAFALAMTCAAATCGLLDVVMNARVAALEAAHRRPLMNLDHGMYSLVYAGAALATGAAREMGASPSTVFAALAVAALGCIAIMLTAPPGQGEARGAEATGAAPGWAMVIPAGLVVLIGFMAEVGTEGWSALYLEREIGAGAAAGAVGPALLGLTMFVGRISGQSLSRRLSEVAVLRTGAAVAAAGAILAASAQSVAPAYAGFAVLGAGVSVIVPTGIAWLSARVPEARRAQAISRVSLVGYIGFFAGPPMMGGLSELLGLGAAFAAVGVMLLLVPVLLVPMLARHRLAV</sequence>
<dbReference type="GO" id="GO:0022857">
    <property type="term" value="F:transmembrane transporter activity"/>
    <property type="evidence" value="ECO:0007669"/>
    <property type="project" value="InterPro"/>
</dbReference>
<dbReference type="InterPro" id="IPR020846">
    <property type="entry name" value="MFS_dom"/>
</dbReference>
<evidence type="ECO:0000259" key="6">
    <source>
        <dbReference type="PROSITE" id="PS50850"/>
    </source>
</evidence>
<evidence type="ECO:0000256" key="4">
    <source>
        <dbReference type="ARBA" id="ARBA00023136"/>
    </source>
</evidence>
<dbReference type="SUPFAM" id="SSF103473">
    <property type="entry name" value="MFS general substrate transporter"/>
    <property type="match status" value="1"/>
</dbReference>
<dbReference type="PROSITE" id="PS50850">
    <property type="entry name" value="MFS"/>
    <property type="match status" value="1"/>
</dbReference>
<dbReference type="Pfam" id="PF07690">
    <property type="entry name" value="MFS_1"/>
    <property type="match status" value="1"/>
</dbReference>
<dbReference type="PANTHER" id="PTHR23514:SF13">
    <property type="entry name" value="INNER MEMBRANE PROTEIN YBJJ"/>
    <property type="match status" value="1"/>
</dbReference>
<evidence type="ECO:0000256" key="5">
    <source>
        <dbReference type="SAM" id="Phobius"/>
    </source>
</evidence>
<keyword evidence="8" id="KW-1185">Reference proteome</keyword>